<evidence type="ECO:0000256" key="6">
    <source>
        <dbReference type="ARBA" id="ARBA00014679"/>
    </source>
</evidence>
<comment type="catalytic activity">
    <reaction evidence="14 15 17">
        <text>guanosine(37) in tRNA + S-adenosyl-L-methionine = N(1)-methylguanosine(37) in tRNA + S-adenosyl-L-homocysteine + H(+)</text>
        <dbReference type="Rhea" id="RHEA:36899"/>
        <dbReference type="Rhea" id="RHEA-COMP:10145"/>
        <dbReference type="Rhea" id="RHEA-COMP:10147"/>
        <dbReference type="ChEBI" id="CHEBI:15378"/>
        <dbReference type="ChEBI" id="CHEBI:57856"/>
        <dbReference type="ChEBI" id="CHEBI:59789"/>
        <dbReference type="ChEBI" id="CHEBI:73542"/>
        <dbReference type="ChEBI" id="CHEBI:74269"/>
        <dbReference type="EC" id="2.1.1.228"/>
    </reaction>
</comment>
<comment type="subunit">
    <text evidence="4 15 17">Homodimer.</text>
</comment>
<dbReference type="NCBIfam" id="NF000648">
    <property type="entry name" value="PRK00026.1"/>
    <property type="match status" value="1"/>
</dbReference>
<evidence type="ECO:0000256" key="11">
    <source>
        <dbReference type="ARBA" id="ARBA00022694"/>
    </source>
</evidence>
<dbReference type="PANTHER" id="PTHR46417">
    <property type="entry name" value="TRNA (GUANINE-N(1)-)-METHYLTRANSFERASE"/>
    <property type="match status" value="1"/>
</dbReference>
<keyword evidence="11 15" id="KW-0819">tRNA processing</keyword>
<dbReference type="NCBIfam" id="TIGR00088">
    <property type="entry name" value="trmD"/>
    <property type="match status" value="1"/>
</dbReference>
<evidence type="ECO:0000256" key="2">
    <source>
        <dbReference type="ARBA" id="ARBA00004496"/>
    </source>
</evidence>
<dbReference type="Pfam" id="PF01746">
    <property type="entry name" value="tRNA_m1G_MT"/>
    <property type="match status" value="1"/>
</dbReference>
<evidence type="ECO:0000256" key="4">
    <source>
        <dbReference type="ARBA" id="ARBA00011738"/>
    </source>
</evidence>
<keyword evidence="9 15" id="KW-0808">Transferase</keyword>
<evidence type="ECO:0000256" key="12">
    <source>
        <dbReference type="ARBA" id="ARBA00029736"/>
    </source>
</evidence>
<gene>
    <name evidence="15" type="primary">trmD</name>
    <name evidence="19" type="ORF">DRP53_07665</name>
</gene>
<organism evidence="19 20">
    <name type="scientific">candidate division WOR-3 bacterium</name>
    <dbReference type="NCBI Taxonomy" id="2052148"/>
    <lineage>
        <taxon>Bacteria</taxon>
        <taxon>Bacteria division WOR-3</taxon>
    </lineage>
</organism>
<evidence type="ECO:0000256" key="10">
    <source>
        <dbReference type="ARBA" id="ARBA00022691"/>
    </source>
</evidence>
<dbReference type="Gene3D" id="1.10.1270.20">
    <property type="entry name" value="tRNA(m1g37)methyltransferase, domain 2"/>
    <property type="match status" value="1"/>
</dbReference>
<feature type="binding site" evidence="15 16">
    <location>
        <begin position="128"/>
        <end position="133"/>
    </location>
    <ligand>
        <name>S-adenosyl-L-methionine</name>
        <dbReference type="ChEBI" id="CHEBI:59789"/>
    </ligand>
</feature>
<evidence type="ECO:0000256" key="16">
    <source>
        <dbReference type="PIRSR" id="PIRSR000386-1"/>
    </source>
</evidence>
<evidence type="ECO:0000313" key="20">
    <source>
        <dbReference type="Proteomes" id="UP000268469"/>
    </source>
</evidence>
<evidence type="ECO:0000256" key="1">
    <source>
        <dbReference type="ARBA" id="ARBA00002634"/>
    </source>
</evidence>
<dbReference type="InterPro" id="IPR002649">
    <property type="entry name" value="tRNA_m1G_MeTrfase_TrmD"/>
</dbReference>
<dbReference type="InterPro" id="IPR023148">
    <property type="entry name" value="tRNA_m1G_MeTrfase_C_sf"/>
</dbReference>
<dbReference type="HAMAP" id="MF_00605">
    <property type="entry name" value="TrmD"/>
    <property type="match status" value="1"/>
</dbReference>
<protein>
    <recommendedName>
        <fullName evidence="6 15">tRNA (guanine-N(1)-)-methyltransferase</fullName>
        <ecNumber evidence="5 15">2.1.1.228</ecNumber>
    </recommendedName>
    <alternativeName>
        <fullName evidence="12 15">M1G-methyltransferase</fullName>
    </alternativeName>
    <alternativeName>
        <fullName evidence="13 15">tRNA [GM37] methyltransferase</fullName>
    </alternativeName>
</protein>
<keyword evidence="10 15" id="KW-0949">S-adenosyl-L-methionine</keyword>
<comment type="subcellular location">
    <subcellularLocation>
        <location evidence="2 15 17">Cytoplasm</location>
    </subcellularLocation>
</comment>
<name>A0A660SFN4_UNCW3</name>
<comment type="similarity">
    <text evidence="3 15 17">Belongs to the RNA methyltransferase TrmD family.</text>
</comment>
<dbReference type="EMBL" id="QNBE01000075">
    <property type="protein sequence ID" value="RKX69608.1"/>
    <property type="molecule type" value="Genomic_DNA"/>
</dbReference>
<evidence type="ECO:0000259" key="18">
    <source>
        <dbReference type="Pfam" id="PF01746"/>
    </source>
</evidence>
<feature type="binding site" evidence="15 16">
    <location>
        <position position="108"/>
    </location>
    <ligand>
        <name>S-adenosyl-L-methionine</name>
        <dbReference type="ChEBI" id="CHEBI:59789"/>
    </ligand>
</feature>
<evidence type="ECO:0000256" key="8">
    <source>
        <dbReference type="ARBA" id="ARBA00022603"/>
    </source>
</evidence>
<reference evidence="19 20" key="1">
    <citation type="submission" date="2018-06" db="EMBL/GenBank/DDBJ databases">
        <title>Extensive metabolic versatility and redundancy in microbially diverse, dynamic hydrothermal sediments.</title>
        <authorList>
            <person name="Dombrowski N."/>
            <person name="Teske A."/>
            <person name="Baker B.J."/>
        </authorList>
    </citation>
    <scope>NUCLEOTIDE SEQUENCE [LARGE SCALE GENOMIC DNA]</scope>
    <source>
        <strain evidence="19">B36_G15</strain>
    </source>
</reference>
<comment type="caution">
    <text evidence="19">The sequence shown here is derived from an EMBL/GenBank/DDBJ whole genome shotgun (WGS) entry which is preliminary data.</text>
</comment>
<keyword evidence="7 15" id="KW-0963">Cytoplasm</keyword>
<dbReference type="SUPFAM" id="SSF75217">
    <property type="entry name" value="alpha/beta knot"/>
    <property type="match status" value="1"/>
</dbReference>
<sequence length="255" mass="28953">MRVDIITIFPGFFETPLNFGMIRRAVDQKKLEVHCHDLRDYARDRVVDDYPYGGGAGMVLKAEPIIKAVMGLRKKDSRIVFFSPAGVRLTQDLLIKMSSWQHLILVCGRYKGVDHRAVELLKPVVVSIGDFVLSGGELGALIVIEGVARLLPGVLKDPDSARTDSFSCGILDGPYYTRPRVVRRRSVPRVLLSGDHQKIRDFRLKESLRRTWQMRPDLFGDRIMDRKELLLFLEVLHETARSEGGRSGNNLLQNR</sequence>
<accession>A0A660SFN4</accession>
<keyword evidence="8 15" id="KW-0489">Methyltransferase</keyword>
<evidence type="ECO:0000256" key="13">
    <source>
        <dbReference type="ARBA" id="ARBA00033392"/>
    </source>
</evidence>
<dbReference type="Proteomes" id="UP000268469">
    <property type="component" value="Unassembled WGS sequence"/>
</dbReference>
<dbReference type="InterPro" id="IPR016009">
    <property type="entry name" value="tRNA_MeTrfase_TRMD/TRM10"/>
</dbReference>
<dbReference type="GO" id="GO:0052906">
    <property type="term" value="F:tRNA (guanine(37)-N1)-methyltransferase activity"/>
    <property type="evidence" value="ECO:0007669"/>
    <property type="project" value="UniProtKB-UniRule"/>
</dbReference>
<dbReference type="Gene3D" id="3.40.1280.10">
    <property type="match status" value="1"/>
</dbReference>
<dbReference type="EC" id="2.1.1.228" evidence="5 15"/>
<dbReference type="AlphaFoldDB" id="A0A660SFN4"/>
<feature type="domain" description="tRNA methyltransferase TRMD/TRM10-type" evidence="18">
    <location>
        <begin position="1"/>
        <end position="219"/>
    </location>
</feature>
<proteinExistence type="inferred from homology"/>
<dbReference type="PIRSF" id="PIRSF000386">
    <property type="entry name" value="tRNA_mtase"/>
    <property type="match status" value="1"/>
</dbReference>
<evidence type="ECO:0000256" key="5">
    <source>
        <dbReference type="ARBA" id="ARBA00012807"/>
    </source>
</evidence>
<dbReference type="PANTHER" id="PTHR46417:SF1">
    <property type="entry name" value="TRNA (GUANINE-N(1)-)-METHYLTRANSFERASE"/>
    <property type="match status" value="1"/>
</dbReference>
<evidence type="ECO:0000313" key="19">
    <source>
        <dbReference type="EMBL" id="RKX69608.1"/>
    </source>
</evidence>
<evidence type="ECO:0000256" key="9">
    <source>
        <dbReference type="ARBA" id="ARBA00022679"/>
    </source>
</evidence>
<dbReference type="InterPro" id="IPR029028">
    <property type="entry name" value="Alpha/beta_knot_MTases"/>
</dbReference>
<evidence type="ECO:0000256" key="15">
    <source>
        <dbReference type="HAMAP-Rule" id="MF_00605"/>
    </source>
</evidence>
<comment type="function">
    <text evidence="1 15 17">Specifically methylates guanosine-37 in various tRNAs.</text>
</comment>
<evidence type="ECO:0000256" key="3">
    <source>
        <dbReference type="ARBA" id="ARBA00007630"/>
    </source>
</evidence>
<evidence type="ECO:0000256" key="7">
    <source>
        <dbReference type="ARBA" id="ARBA00022490"/>
    </source>
</evidence>
<evidence type="ECO:0000256" key="17">
    <source>
        <dbReference type="RuleBase" id="RU003464"/>
    </source>
</evidence>
<evidence type="ECO:0000256" key="14">
    <source>
        <dbReference type="ARBA" id="ARBA00047783"/>
    </source>
</evidence>
<dbReference type="GO" id="GO:0002939">
    <property type="term" value="P:tRNA N1-guanine methylation"/>
    <property type="evidence" value="ECO:0007669"/>
    <property type="project" value="TreeGrafter"/>
</dbReference>
<dbReference type="GO" id="GO:0005829">
    <property type="term" value="C:cytosol"/>
    <property type="evidence" value="ECO:0007669"/>
    <property type="project" value="TreeGrafter"/>
</dbReference>
<dbReference type="InterPro" id="IPR029026">
    <property type="entry name" value="tRNA_m1G_MTases_N"/>
</dbReference>